<keyword evidence="2" id="KW-1185">Reference proteome</keyword>
<comment type="caution">
    <text evidence="1">The sequence shown here is derived from an EMBL/GenBank/DDBJ whole genome shotgun (WGS) entry which is preliminary data.</text>
</comment>
<dbReference type="EMBL" id="JAGKHQ010000019">
    <property type="protein sequence ID" value="KAG7483447.1"/>
    <property type="molecule type" value="Genomic_DNA"/>
</dbReference>
<gene>
    <name evidence="1" type="ORF">JOB18_048610</name>
</gene>
<organism evidence="1 2">
    <name type="scientific">Solea senegalensis</name>
    <name type="common">Senegalese sole</name>
    <dbReference type="NCBI Taxonomy" id="28829"/>
    <lineage>
        <taxon>Eukaryota</taxon>
        <taxon>Metazoa</taxon>
        <taxon>Chordata</taxon>
        <taxon>Craniata</taxon>
        <taxon>Vertebrata</taxon>
        <taxon>Euteleostomi</taxon>
        <taxon>Actinopterygii</taxon>
        <taxon>Neopterygii</taxon>
        <taxon>Teleostei</taxon>
        <taxon>Neoteleostei</taxon>
        <taxon>Acanthomorphata</taxon>
        <taxon>Carangaria</taxon>
        <taxon>Pleuronectiformes</taxon>
        <taxon>Pleuronectoidei</taxon>
        <taxon>Soleidae</taxon>
        <taxon>Solea</taxon>
    </lineage>
</organism>
<proteinExistence type="predicted"/>
<evidence type="ECO:0000313" key="2">
    <source>
        <dbReference type="Proteomes" id="UP000693946"/>
    </source>
</evidence>
<reference evidence="1 2" key="1">
    <citation type="journal article" date="2021" name="Sci. Rep.">
        <title>Chromosome anchoring in Senegalese sole (Solea senegalensis) reveals sex-associated markers and genome rearrangements in flatfish.</title>
        <authorList>
            <person name="Guerrero-Cozar I."/>
            <person name="Gomez-Garrido J."/>
            <person name="Berbel C."/>
            <person name="Martinez-Blanch J.F."/>
            <person name="Alioto T."/>
            <person name="Claros M.G."/>
            <person name="Gagnaire P.A."/>
            <person name="Manchado M."/>
        </authorList>
    </citation>
    <scope>NUCLEOTIDE SEQUENCE [LARGE SCALE GENOMIC DNA]</scope>
    <source>
        <strain evidence="1">Sse05_10M</strain>
    </source>
</reference>
<sequence length="119" mass="13819">MKVFHWCVSTFSKLTRHRQKCLKIDVGERTCLSDGCPAQHWVLYRASRRRANIPSVIHHHDVAHIFPLRQQTVTERHVSTEANCLHTHSQWTVKLTVIICTELRHGCERSSGVYVHLLS</sequence>
<dbReference type="Proteomes" id="UP000693946">
    <property type="component" value="Linkage Group LG7"/>
</dbReference>
<evidence type="ECO:0000313" key="1">
    <source>
        <dbReference type="EMBL" id="KAG7483447.1"/>
    </source>
</evidence>
<dbReference type="AlphaFoldDB" id="A0AAV6Q5A6"/>
<accession>A0AAV6Q5A6</accession>
<protein>
    <submittedName>
        <fullName evidence="1">Uncharacterized protein</fullName>
    </submittedName>
</protein>
<name>A0AAV6Q5A6_SOLSE</name>